<evidence type="ECO:0000313" key="3">
    <source>
        <dbReference type="Proteomes" id="UP000029833"/>
    </source>
</evidence>
<sequence>MRFTFEVELDDATPDPTMLDELGRALRYWAGNLKHYPLTDGQHDAIRDSSYTEVGEWRITRGPVPASPPDDAPSPGASSHPASSHPVPSHAADDHPSEASGPS</sequence>
<name>A0A0A0BBQ8_9CELL</name>
<proteinExistence type="predicted"/>
<reference evidence="2 3" key="1">
    <citation type="submission" date="2013-10" db="EMBL/GenBank/DDBJ databases">
        <authorList>
            <person name="Wang G."/>
            <person name="Zhuang W."/>
        </authorList>
    </citation>
    <scope>NUCLEOTIDE SEQUENCE [LARGE SCALE GENOMIC DNA]</scope>
    <source>
        <strain evidence="2 3">DSM 20118</strain>
    </source>
</reference>
<gene>
    <name evidence="2" type="ORF">Q760_06705</name>
</gene>
<evidence type="ECO:0000313" key="2">
    <source>
        <dbReference type="EMBL" id="KGM03324.1"/>
    </source>
</evidence>
<feature type="compositionally biased region" description="Low complexity" evidence="1">
    <location>
        <begin position="73"/>
        <end position="90"/>
    </location>
</feature>
<keyword evidence="3" id="KW-1185">Reference proteome</keyword>
<dbReference type="RefSeq" id="WP_211254517.1">
    <property type="nucleotide sequence ID" value="NZ_AXNT01000018.1"/>
</dbReference>
<dbReference type="Proteomes" id="UP000029833">
    <property type="component" value="Unassembled WGS sequence"/>
</dbReference>
<dbReference type="AlphaFoldDB" id="A0A0A0BBQ8"/>
<protein>
    <submittedName>
        <fullName evidence="2">Uncharacterized protein</fullName>
    </submittedName>
</protein>
<feature type="region of interest" description="Disordered" evidence="1">
    <location>
        <begin position="58"/>
        <end position="103"/>
    </location>
</feature>
<evidence type="ECO:0000256" key="1">
    <source>
        <dbReference type="SAM" id="MobiDB-lite"/>
    </source>
</evidence>
<comment type="caution">
    <text evidence="2">The sequence shown here is derived from an EMBL/GenBank/DDBJ whole genome shotgun (WGS) entry which is preliminary data.</text>
</comment>
<accession>A0A0A0BBQ8</accession>
<organism evidence="2 3">
    <name type="scientific">Cellulomonas cellasea DSM 20118</name>
    <dbReference type="NCBI Taxonomy" id="1408250"/>
    <lineage>
        <taxon>Bacteria</taxon>
        <taxon>Bacillati</taxon>
        <taxon>Actinomycetota</taxon>
        <taxon>Actinomycetes</taxon>
        <taxon>Micrococcales</taxon>
        <taxon>Cellulomonadaceae</taxon>
        <taxon>Cellulomonas</taxon>
    </lineage>
</organism>
<dbReference type="EMBL" id="AXNT01000018">
    <property type="protein sequence ID" value="KGM03324.1"/>
    <property type="molecule type" value="Genomic_DNA"/>
</dbReference>